<feature type="domain" description="G-protein coupled receptors family 2 profile 1" evidence="16">
    <location>
        <begin position="40"/>
        <end position="123"/>
    </location>
</feature>
<feature type="chain" id="PRO_5044709686" evidence="15">
    <location>
        <begin position="25"/>
        <end position="525"/>
    </location>
</feature>
<dbReference type="PANTHER" id="PTHR45620">
    <property type="entry name" value="PDF RECEPTOR-LIKE PROTEIN-RELATED"/>
    <property type="match status" value="1"/>
</dbReference>
<evidence type="ECO:0000256" key="11">
    <source>
        <dbReference type="ARBA" id="ARBA00023180"/>
    </source>
</evidence>
<feature type="transmembrane region" description="Helical" evidence="14">
    <location>
        <begin position="235"/>
        <end position="255"/>
    </location>
</feature>
<keyword evidence="18" id="KW-1185">Reference proteome</keyword>
<dbReference type="FunFam" id="1.20.1070.10:FF:000133">
    <property type="entry name" value="Glucagon receptor a"/>
    <property type="match status" value="1"/>
</dbReference>
<keyword evidence="4 14" id="KW-0812">Transmembrane</keyword>
<dbReference type="InterPro" id="IPR001879">
    <property type="entry name" value="GPCR_2_extracellular_dom"/>
</dbReference>
<keyword evidence="6 14" id="KW-1133">Transmembrane helix</keyword>
<dbReference type="PRINTS" id="PR00249">
    <property type="entry name" value="GPCRSECRETIN"/>
</dbReference>
<dbReference type="PRINTS" id="PR01353">
    <property type="entry name" value="GLUCAGNFAMLY"/>
</dbReference>
<evidence type="ECO:0000256" key="5">
    <source>
        <dbReference type="ARBA" id="ARBA00022729"/>
    </source>
</evidence>
<dbReference type="Proteomes" id="UP001318040">
    <property type="component" value="Chromosome 26"/>
</dbReference>
<sequence>MGGGRAHQLMRLATLCCLAQLASPKILEDTYERWNGYRRECYQQQELQPLPMGVYCNRTFDRYACWPDGLPDSVVNVSCPWYVPWHDKVRHGLAYRRCGPDGQWETDGDGQPWRDLSQCADPPVGEQSGQSQILSGYKTMYTVGYSLSLAVLTIALAVLLSFRRLHCTRNSIHANLFASFMLRAASILVRDALLETRWDMPLGESTDWGTLISDEAAAGCRTAQVLTQYCIVANYYWLLVEGVYLHTLLVVPVFSEETYFKVYLAVGWGTPVLFVAPWVVVKYLKENTECWGHNENMGYWWIIRTPIHLAILINFIMFIRILKIITSKLRAHQMGYTDFKFRLAKSTLTLIPLLGIHEIVFTFITDEHAHDALRHVKLFFALFFNSFQGLFVAILYCFVTREVQAEVRKQWKRWRLGKELESRLNYIQVSNLKASRDEAEQRNGHSTASTGLQETQDLPSHTEALRPNSLCDAPLPTPDTASLKSLQGEAPLEQQQQQQDDHSCGTSCTPVVTFVGDAGSSVWTV</sequence>
<evidence type="ECO:0000256" key="7">
    <source>
        <dbReference type="ARBA" id="ARBA00023040"/>
    </source>
</evidence>
<organism evidence="18 20">
    <name type="scientific">Petromyzon marinus</name>
    <name type="common">Sea lamprey</name>
    <dbReference type="NCBI Taxonomy" id="7757"/>
    <lineage>
        <taxon>Eukaryota</taxon>
        <taxon>Metazoa</taxon>
        <taxon>Chordata</taxon>
        <taxon>Craniata</taxon>
        <taxon>Vertebrata</taxon>
        <taxon>Cyclostomata</taxon>
        <taxon>Hyperoartia</taxon>
        <taxon>Petromyzontiformes</taxon>
        <taxon>Petromyzontidae</taxon>
        <taxon>Petromyzon</taxon>
    </lineage>
</organism>
<dbReference type="InterPro" id="IPR000832">
    <property type="entry name" value="GPCR_2_secretin-like"/>
</dbReference>
<evidence type="ECO:0000256" key="3">
    <source>
        <dbReference type="ARBA" id="ARBA00022475"/>
    </source>
</evidence>
<evidence type="ECO:0000313" key="19">
    <source>
        <dbReference type="RefSeq" id="XP_032816771.1"/>
    </source>
</evidence>
<evidence type="ECO:0000259" key="16">
    <source>
        <dbReference type="PROSITE" id="PS50227"/>
    </source>
</evidence>
<keyword evidence="10" id="KW-0675">Receptor</keyword>
<evidence type="ECO:0000256" key="12">
    <source>
        <dbReference type="ARBA" id="ARBA00023224"/>
    </source>
</evidence>
<dbReference type="SUPFAM" id="SSF111418">
    <property type="entry name" value="Hormone receptor domain"/>
    <property type="match status" value="1"/>
</dbReference>
<feature type="transmembrane region" description="Helical" evidence="14">
    <location>
        <begin position="343"/>
        <end position="364"/>
    </location>
</feature>
<feature type="transmembrane region" description="Helical" evidence="14">
    <location>
        <begin position="143"/>
        <end position="162"/>
    </location>
</feature>
<dbReference type="RefSeq" id="XP_032816771.1">
    <property type="nucleotide sequence ID" value="XM_032960880.1"/>
</dbReference>
<feature type="transmembrane region" description="Helical" evidence="14">
    <location>
        <begin position="262"/>
        <end position="281"/>
    </location>
</feature>
<proteinExistence type="inferred from homology"/>
<dbReference type="GO" id="GO:0007188">
    <property type="term" value="P:adenylate cyclase-modulating G protein-coupled receptor signaling pathway"/>
    <property type="evidence" value="ECO:0007669"/>
    <property type="project" value="TreeGrafter"/>
</dbReference>
<dbReference type="InterPro" id="IPR017981">
    <property type="entry name" value="GPCR_2-like_7TM"/>
</dbReference>
<feature type="domain" description="G-protein coupled receptors family 2 profile 2" evidence="17">
    <location>
        <begin position="137"/>
        <end position="400"/>
    </location>
</feature>
<dbReference type="GO" id="GO:0007166">
    <property type="term" value="P:cell surface receptor signaling pathway"/>
    <property type="evidence" value="ECO:0007669"/>
    <property type="project" value="InterPro"/>
</dbReference>
<protein>
    <submittedName>
        <fullName evidence="19 20">Glucagon receptor-like</fullName>
    </submittedName>
</protein>
<dbReference type="PROSITE" id="PS50261">
    <property type="entry name" value="G_PROTEIN_RECEP_F2_4"/>
    <property type="match status" value="1"/>
</dbReference>
<comment type="subcellular location">
    <subcellularLocation>
        <location evidence="1">Cell membrane</location>
        <topology evidence="1">Multi-pass membrane protein</topology>
    </subcellularLocation>
</comment>
<keyword evidence="8 14" id="KW-0472">Membrane</keyword>
<dbReference type="KEGG" id="pmrn:116946048"/>
<evidence type="ECO:0000313" key="20">
    <source>
        <dbReference type="RefSeq" id="XP_032816772.1"/>
    </source>
</evidence>
<keyword evidence="3" id="KW-1003">Cell membrane</keyword>
<feature type="compositionally biased region" description="Polar residues" evidence="13">
    <location>
        <begin position="444"/>
        <end position="458"/>
    </location>
</feature>
<evidence type="ECO:0000256" key="9">
    <source>
        <dbReference type="ARBA" id="ARBA00023157"/>
    </source>
</evidence>
<name>A0AAJ7X0P7_PETMA</name>
<accession>A0AAJ7X0P7</accession>
<evidence type="ECO:0000256" key="14">
    <source>
        <dbReference type="SAM" id="Phobius"/>
    </source>
</evidence>
<dbReference type="InterPro" id="IPR050332">
    <property type="entry name" value="GPCR_2"/>
</dbReference>
<evidence type="ECO:0000256" key="2">
    <source>
        <dbReference type="ARBA" id="ARBA00005314"/>
    </source>
</evidence>
<dbReference type="CDD" id="cd15929">
    <property type="entry name" value="7tmB1_GlucagonR-like"/>
    <property type="match status" value="1"/>
</dbReference>
<dbReference type="PANTHER" id="PTHR45620:SF36">
    <property type="match status" value="1"/>
</dbReference>
<comment type="similarity">
    <text evidence="2">Belongs to the G-protein coupled receptor 2 family.</text>
</comment>
<reference evidence="19 20" key="1">
    <citation type="submission" date="2025-04" db="UniProtKB">
        <authorList>
            <consortium name="RefSeq"/>
        </authorList>
    </citation>
    <scope>IDENTIFICATION</scope>
    <source>
        <tissue evidence="19 20">Sperm</tissue>
    </source>
</reference>
<evidence type="ECO:0000256" key="6">
    <source>
        <dbReference type="ARBA" id="ARBA00022989"/>
    </source>
</evidence>
<feature type="region of interest" description="Disordered" evidence="13">
    <location>
        <begin position="435"/>
        <end position="458"/>
    </location>
</feature>
<evidence type="ECO:0000256" key="10">
    <source>
        <dbReference type="ARBA" id="ARBA00023170"/>
    </source>
</evidence>
<dbReference type="AlphaFoldDB" id="A0AAJ7X0P7"/>
<dbReference type="GO" id="GO:0017046">
    <property type="term" value="F:peptide hormone binding"/>
    <property type="evidence" value="ECO:0007669"/>
    <property type="project" value="TreeGrafter"/>
</dbReference>
<feature type="transmembrane region" description="Helical" evidence="14">
    <location>
        <begin position="376"/>
        <end position="399"/>
    </location>
</feature>
<feature type="signal peptide" evidence="15">
    <location>
        <begin position="1"/>
        <end position="24"/>
    </location>
</feature>
<evidence type="ECO:0000256" key="4">
    <source>
        <dbReference type="ARBA" id="ARBA00022692"/>
    </source>
</evidence>
<feature type="transmembrane region" description="Helical" evidence="14">
    <location>
        <begin position="301"/>
        <end position="322"/>
    </location>
</feature>
<dbReference type="SMART" id="SM00008">
    <property type="entry name" value="HormR"/>
    <property type="match status" value="1"/>
</dbReference>
<evidence type="ECO:0000256" key="8">
    <source>
        <dbReference type="ARBA" id="ARBA00023136"/>
    </source>
</evidence>
<dbReference type="PROSITE" id="PS00649">
    <property type="entry name" value="G_PROTEIN_RECEP_F2_1"/>
    <property type="match status" value="1"/>
</dbReference>
<keyword evidence="7" id="KW-0297">G-protein coupled receptor</keyword>
<gene>
    <name evidence="19 20" type="primary">LOC116946048</name>
</gene>
<evidence type="ECO:0000259" key="17">
    <source>
        <dbReference type="PROSITE" id="PS50261"/>
    </source>
</evidence>
<dbReference type="Pfam" id="PF02793">
    <property type="entry name" value="HRM"/>
    <property type="match status" value="1"/>
</dbReference>
<dbReference type="Gene3D" id="1.20.1070.10">
    <property type="entry name" value="Rhodopsin 7-helix transmembrane proteins"/>
    <property type="match status" value="1"/>
</dbReference>
<feature type="transmembrane region" description="Helical" evidence="14">
    <location>
        <begin position="174"/>
        <end position="193"/>
    </location>
</feature>
<evidence type="ECO:0000256" key="1">
    <source>
        <dbReference type="ARBA" id="ARBA00004651"/>
    </source>
</evidence>
<evidence type="ECO:0000313" key="18">
    <source>
        <dbReference type="Proteomes" id="UP001318040"/>
    </source>
</evidence>
<evidence type="ECO:0000256" key="13">
    <source>
        <dbReference type="SAM" id="MobiDB-lite"/>
    </source>
</evidence>
<feature type="region of interest" description="Disordered" evidence="13">
    <location>
        <begin position="464"/>
        <end position="483"/>
    </location>
</feature>
<keyword evidence="5 15" id="KW-0732">Signal</keyword>
<dbReference type="InterPro" id="IPR017983">
    <property type="entry name" value="GPCR_2_secretin-like_CS"/>
</dbReference>
<keyword evidence="11" id="KW-0325">Glycoprotein</keyword>
<keyword evidence="9" id="KW-1015">Disulfide bond</keyword>
<dbReference type="Pfam" id="PF00002">
    <property type="entry name" value="7tm_2"/>
    <property type="match status" value="1"/>
</dbReference>
<dbReference type="PRINTS" id="PR01354">
    <property type="entry name" value="GLUCAGONR"/>
</dbReference>
<dbReference type="PROSITE" id="PS50227">
    <property type="entry name" value="G_PROTEIN_RECEP_F2_3"/>
    <property type="match status" value="1"/>
</dbReference>
<dbReference type="InterPro" id="IPR003291">
    <property type="entry name" value="GPCR_2_glucagon_rcpt"/>
</dbReference>
<dbReference type="Gene3D" id="4.10.1240.10">
    <property type="entry name" value="GPCR, family 2, extracellular hormone receptor domain"/>
    <property type="match status" value="1"/>
</dbReference>
<dbReference type="SUPFAM" id="SSF81321">
    <property type="entry name" value="Family A G protein-coupled receptor-like"/>
    <property type="match status" value="1"/>
</dbReference>
<dbReference type="RefSeq" id="XP_032816772.1">
    <property type="nucleotide sequence ID" value="XM_032960881.1"/>
</dbReference>
<dbReference type="InterPro" id="IPR036445">
    <property type="entry name" value="GPCR_2_extracell_dom_sf"/>
</dbReference>
<keyword evidence="12" id="KW-0807">Transducer</keyword>
<dbReference type="InterPro" id="IPR003290">
    <property type="entry name" value="GPCR_2_GLP1/glucagon_rcpt"/>
</dbReference>
<dbReference type="GO" id="GO:0005886">
    <property type="term" value="C:plasma membrane"/>
    <property type="evidence" value="ECO:0007669"/>
    <property type="project" value="UniProtKB-SubCell"/>
</dbReference>
<evidence type="ECO:0000256" key="15">
    <source>
        <dbReference type="SAM" id="SignalP"/>
    </source>
</evidence>
<dbReference type="GO" id="GO:0004967">
    <property type="term" value="F:glucagon receptor activity"/>
    <property type="evidence" value="ECO:0007669"/>
    <property type="project" value="InterPro"/>
</dbReference>